<reference evidence="8 9" key="1">
    <citation type="submission" date="2017-02" db="EMBL/GenBank/DDBJ databases">
        <authorList>
            <person name="Peterson S.W."/>
        </authorList>
    </citation>
    <scope>NUCLEOTIDE SEQUENCE [LARGE SCALE GENOMIC DNA]</scope>
    <source>
        <strain evidence="8 9">ATCC BAA-909</strain>
    </source>
</reference>
<dbReference type="Proteomes" id="UP000190395">
    <property type="component" value="Unassembled WGS sequence"/>
</dbReference>
<dbReference type="Pfam" id="PF01791">
    <property type="entry name" value="DeoC"/>
    <property type="match status" value="1"/>
</dbReference>
<evidence type="ECO:0000313" key="8">
    <source>
        <dbReference type="EMBL" id="SJZ39610.1"/>
    </source>
</evidence>
<dbReference type="EC" id="4.1.2.4" evidence="7"/>
<dbReference type="UniPathway" id="UPA00002">
    <property type="reaction ID" value="UER00468"/>
</dbReference>
<dbReference type="STRING" id="225004.SAMN02745152_00062"/>
<feature type="active site" description="Proton donor/acceptor" evidence="7">
    <location>
        <position position="191"/>
    </location>
</feature>
<gene>
    <name evidence="7" type="primary">deoC</name>
    <name evidence="8" type="ORF">SAMN02745152_00062</name>
</gene>
<protein>
    <recommendedName>
        <fullName evidence="7">Deoxyribose-phosphate aldolase</fullName>
        <shortName evidence="7">DERA</shortName>
        <ecNumber evidence="7">4.1.2.4</ecNumber>
    </recommendedName>
    <alternativeName>
        <fullName evidence="7">2-deoxy-D-ribose 5-phosphate aldolase</fullName>
    </alternativeName>
    <alternativeName>
        <fullName evidence="7">Phosphodeoxyriboaldolase</fullName>
        <shortName evidence="7">Deoxyriboaldolase</shortName>
    </alternativeName>
</protein>
<dbReference type="GO" id="GO:0009264">
    <property type="term" value="P:deoxyribonucleotide catabolic process"/>
    <property type="evidence" value="ECO:0007669"/>
    <property type="project" value="UniProtKB-UniRule"/>
</dbReference>
<evidence type="ECO:0000256" key="1">
    <source>
        <dbReference type="ARBA" id="ARBA00010936"/>
    </source>
</evidence>
<evidence type="ECO:0000313" key="9">
    <source>
        <dbReference type="Proteomes" id="UP000190395"/>
    </source>
</evidence>
<keyword evidence="4 7" id="KW-0704">Schiff base</keyword>
<name>A0A1T4KAZ9_9SPIR</name>
<evidence type="ECO:0000256" key="5">
    <source>
        <dbReference type="ARBA" id="ARBA00048791"/>
    </source>
</evidence>
<dbReference type="InterPro" id="IPR002915">
    <property type="entry name" value="DeoC/FbaB/LacD_aldolase"/>
</dbReference>
<dbReference type="RefSeq" id="WP_078929728.1">
    <property type="nucleotide sequence ID" value="NZ_CAMCOW010000042.1"/>
</dbReference>
<feature type="active site" description="Proton donor/acceptor" evidence="7">
    <location>
        <position position="92"/>
    </location>
</feature>
<dbReference type="FunFam" id="3.20.20.70:FF:000044">
    <property type="entry name" value="Deoxyribose-phosphate aldolase"/>
    <property type="match status" value="1"/>
</dbReference>
<accession>A0A1T4KAZ9</accession>
<organism evidence="8 9">
    <name type="scientific">Treponema berlinense</name>
    <dbReference type="NCBI Taxonomy" id="225004"/>
    <lineage>
        <taxon>Bacteria</taxon>
        <taxon>Pseudomonadati</taxon>
        <taxon>Spirochaetota</taxon>
        <taxon>Spirochaetia</taxon>
        <taxon>Spirochaetales</taxon>
        <taxon>Treponemataceae</taxon>
        <taxon>Treponema</taxon>
    </lineage>
</organism>
<dbReference type="InterPro" id="IPR011343">
    <property type="entry name" value="DeoC"/>
</dbReference>
<dbReference type="Gene3D" id="3.20.20.70">
    <property type="entry name" value="Aldolase class I"/>
    <property type="match status" value="1"/>
</dbReference>
<dbReference type="OrthoDB" id="9778711at2"/>
<dbReference type="GO" id="GO:0006018">
    <property type="term" value="P:2-deoxyribose 1-phosphate catabolic process"/>
    <property type="evidence" value="ECO:0007669"/>
    <property type="project" value="UniProtKB-UniRule"/>
</dbReference>
<dbReference type="SMART" id="SM01133">
    <property type="entry name" value="DeoC"/>
    <property type="match status" value="1"/>
</dbReference>
<sequence>MERKEIAKFIDHTQLSACATESDIKKLCEEAVKYGFASCCVNPVYVPFAAEILRGSGVKVCTVIGFPLGANSIDDKASQAAMCVSEGADEVDMVVNLGAVKDRRWEDVFEEIYAVRCAIDDVDCGENKKIVEKVILETCYLTDEEIVTVCEKAKEAGADFVKTSTGFGTGGASVHAVELMRKTVGKDMGVKASGGIRTFEDAVAMLDAGANRLGCSAGVKIVEG</sequence>
<dbReference type="AlphaFoldDB" id="A0A1T4KAZ9"/>
<comment type="pathway">
    <text evidence="7">Carbohydrate degradation; 2-deoxy-D-ribose 1-phosphate degradation; D-glyceraldehyde 3-phosphate and acetaldehyde from 2-deoxy-alpha-D-ribose 1-phosphate: step 2/2.</text>
</comment>
<comment type="similarity">
    <text evidence="1 7">Belongs to the DeoC/FbaB aldolase family. DeoC type 1 subfamily.</text>
</comment>
<comment type="subcellular location">
    <subcellularLocation>
        <location evidence="7">Cytoplasm</location>
    </subcellularLocation>
</comment>
<dbReference type="PANTHER" id="PTHR10889">
    <property type="entry name" value="DEOXYRIBOSE-PHOSPHATE ALDOLASE"/>
    <property type="match status" value="1"/>
</dbReference>
<comment type="function">
    <text evidence="6 7">Catalyzes a reversible aldol reaction between acetaldehyde and D-glyceraldehyde 3-phosphate to generate 2-deoxy-D-ribose 5-phosphate.</text>
</comment>
<dbReference type="InterPro" id="IPR013785">
    <property type="entry name" value="Aldolase_TIM"/>
</dbReference>
<evidence type="ECO:0000256" key="4">
    <source>
        <dbReference type="ARBA" id="ARBA00023270"/>
    </source>
</evidence>
<keyword evidence="3 7" id="KW-0456">Lyase</keyword>
<evidence type="ECO:0000256" key="7">
    <source>
        <dbReference type="HAMAP-Rule" id="MF_00114"/>
    </source>
</evidence>
<feature type="active site" description="Schiff-base intermediate with acetaldehyde" evidence="7">
    <location>
        <position position="162"/>
    </location>
</feature>
<keyword evidence="9" id="KW-1185">Reference proteome</keyword>
<dbReference type="GO" id="GO:0016052">
    <property type="term" value="P:carbohydrate catabolic process"/>
    <property type="evidence" value="ECO:0007669"/>
    <property type="project" value="TreeGrafter"/>
</dbReference>
<dbReference type="PIRSF" id="PIRSF001357">
    <property type="entry name" value="DeoC"/>
    <property type="match status" value="1"/>
</dbReference>
<dbReference type="EMBL" id="FUXC01000001">
    <property type="protein sequence ID" value="SJZ39610.1"/>
    <property type="molecule type" value="Genomic_DNA"/>
</dbReference>
<dbReference type="PANTHER" id="PTHR10889:SF1">
    <property type="entry name" value="DEOXYRIBOSE-PHOSPHATE ALDOLASE"/>
    <property type="match status" value="1"/>
</dbReference>
<dbReference type="NCBIfam" id="TIGR00126">
    <property type="entry name" value="deoC"/>
    <property type="match status" value="1"/>
</dbReference>
<dbReference type="HAMAP" id="MF_00114">
    <property type="entry name" value="DeoC_type1"/>
    <property type="match status" value="1"/>
</dbReference>
<dbReference type="CDD" id="cd00959">
    <property type="entry name" value="DeoC"/>
    <property type="match status" value="1"/>
</dbReference>
<dbReference type="SUPFAM" id="SSF51569">
    <property type="entry name" value="Aldolase"/>
    <property type="match status" value="1"/>
</dbReference>
<evidence type="ECO:0000256" key="2">
    <source>
        <dbReference type="ARBA" id="ARBA00022490"/>
    </source>
</evidence>
<keyword evidence="2 7" id="KW-0963">Cytoplasm</keyword>
<dbReference type="GO" id="GO:0005737">
    <property type="term" value="C:cytoplasm"/>
    <property type="evidence" value="ECO:0007669"/>
    <property type="project" value="UniProtKB-SubCell"/>
</dbReference>
<evidence type="ECO:0000256" key="6">
    <source>
        <dbReference type="ARBA" id="ARBA00056337"/>
    </source>
</evidence>
<evidence type="ECO:0000256" key="3">
    <source>
        <dbReference type="ARBA" id="ARBA00023239"/>
    </source>
</evidence>
<comment type="catalytic activity">
    <reaction evidence="5 7">
        <text>2-deoxy-D-ribose 5-phosphate = D-glyceraldehyde 3-phosphate + acetaldehyde</text>
        <dbReference type="Rhea" id="RHEA:12821"/>
        <dbReference type="ChEBI" id="CHEBI:15343"/>
        <dbReference type="ChEBI" id="CHEBI:59776"/>
        <dbReference type="ChEBI" id="CHEBI:62877"/>
        <dbReference type="EC" id="4.1.2.4"/>
    </reaction>
</comment>
<dbReference type="GO" id="GO:0004139">
    <property type="term" value="F:deoxyribose-phosphate aldolase activity"/>
    <property type="evidence" value="ECO:0007669"/>
    <property type="project" value="UniProtKB-UniRule"/>
</dbReference>
<proteinExistence type="inferred from homology"/>
<dbReference type="InterPro" id="IPR028581">
    <property type="entry name" value="DeoC_typeI"/>
</dbReference>
<dbReference type="GeneID" id="303366342"/>